<accession>A0A1J1HUQ5</accession>
<gene>
    <name evidence="1" type="ORF">CLUMA_CG004953</name>
</gene>
<keyword evidence="2" id="KW-1185">Reference proteome</keyword>
<proteinExistence type="predicted"/>
<dbReference type="AlphaFoldDB" id="A0A1J1HUQ5"/>
<name>A0A1J1HUQ5_9DIPT</name>
<reference evidence="1 2" key="1">
    <citation type="submission" date="2015-04" db="EMBL/GenBank/DDBJ databases">
        <authorList>
            <person name="Syromyatnikov M.Y."/>
            <person name="Popov V.N."/>
        </authorList>
    </citation>
    <scope>NUCLEOTIDE SEQUENCE [LARGE SCALE GENOMIC DNA]</scope>
</reference>
<sequence>MNNEDATKYIDDVKRYLTDEINFSQNVLNDARRYINSDETVSCWKPKQRISVMYTVNANEIGSKMVISATPSGYQVQESVMTYKLETDSELLKEDSTSHKLQLNNKTLNASSKGMRLYGKLQEMKSNSSIALMKDFIFLKVLTSWNLNPLRLIEQLQTFIEQPEKLLRCHTST</sequence>
<organism evidence="1 2">
    <name type="scientific">Clunio marinus</name>
    <dbReference type="NCBI Taxonomy" id="568069"/>
    <lineage>
        <taxon>Eukaryota</taxon>
        <taxon>Metazoa</taxon>
        <taxon>Ecdysozoa</taxon>
        <taxon>Arthropoda</taxon>
        <taxon>Hexapoda</taxon>
        <taxon>Insecta</taxon>
        <taxon>Pterygota</taxon>
        <taxon>Neoptera</taxon>
        <taxon>Endopterygota</taxon>
        <taxon>Diptera</taxon>
        <taxon>Nematocera</taxon>
        <taxon>Chironomoidea</taxon>
        <taxon>Chironomidae</taxon>
        <taxon>Clunio</taxon>
    </lineage>
</organism>
<dbReference type="Proteomes" id="UP000183832">
    <property type="component" value="Unassembled WGS sequence"/>
</dbReference>
<protein>
    <submittedName>
        <fullName evidence="1">CLUMA_CG004953, isoform A</fullName>
    </submittedName>
</protein>
<evidence type="ECO:0000313" key="2">
    <source>
        <dbReference type="Proteomes" id="UP000183832"/>
    </source>
</evidence>
<dbReference type="EMBL" id="CVRI01000020">
    <property type="protein sequence ID" value="CRK91274.1"/>
    <property type="molecule type" value="Genomic_DNA"/>
</dbReference>
<evidence type="ECO:0000313" key="1">
    <source>
        <dbReference type="EMBL" id="CRK91274.1"/>
    </source>
</evidence>